<dbReference type="EMBL" id="DMUP01000045">
    <property type="protein sequence ID" value="HAR55578.1"/>
    <property type="molecule type" value="Genomic_DNA"/>
</dbReference>
<dbReference type="Gene3D" id="1.10.405.20">
    <property type="match status" value="1"/>
</dbReference>
<dbReference type="InterPro" id="IPR036188">
    <property type="entry name" value="FAD/NAD-bd_sf"/>
</dbReference>
<sequence>MKIAVVGSGIAGLTTAYYLTDHHEVTVFEKNDYIGGHTNTIEVNDEKGPVGVDTGFIVFNDRTYPRFKRLMTEVGVTWRDTEMSFSVQDPESGLEYNGHTLLTLFAQKRNLFRPKFYRLLKGIVTFNEAAKKAAQENSDNDHITLGEFIDSLDLDEQVAHYYLLPMISAIWSSSIKDAYQFPLGFFLRFFLNHGLLDISNRPQWHTIEGGSSAYIPKLTAKFSDRIRLSQDISEVRRTENGASLTFLDGHVEQFDRVVFACHSDQALALLADANDAEKRILGSIPYKLNEVVLHTDRALLPLRKAAWASWNYRLRVGESAQREPSSVTYSMNILQGLKTQAHYLVTLNNSEAVDPDKVIKKLFYAHPQYSTTSMAARKDRDLINGHRNTYFCGAYWYSGFHEDGVHSAIDVVNMIAPELNVDNG</sequence>
<organism evidence="2 3">
    <name type="scientific">Idiomarina baltica</name>
    <dbReference type="NCBI Taxonomy" id="190892"/>
    <lineage>
        <taxon>Bacteria</taxon>
        <taxon>Pseudomonadati</taxon>
        <taxon>Pseudomonadota</taxon>
        <taxon>Gammaproteobacteria</taxon>
        <taxon>Alteromonadales</taxon>
        <taxon>Idiomarinaceae</taxon>
        <taxon>Idiomarina</taxon>
    </lineage>
</organism>
<protein>
    <submittedName>
        <fullName evidence="2">FAD-dependent oxidoreductase</fullName>
    </submittedName>
</protein>
<dbReference type="SUPFAM" id="SSF51905">
    <property type="entry name" value="FAD/NAD(P)-binding domain"/>
    <property type="match status" value="1"/>
</dbReference>
<dbReference type="Proteomes" id="UP000262878">
    <property type="component" value="Unassembled WGS sequence"/>
</dbReference>
<dbReference type="FunFam" id="1.10.405.20:FF:000001">
    <property type="entry name" value="Amine oxidase"/>
    <property type="match status" value="1"/>
</dbReference>
<comment type="caution">
    <text evidence="2">The sequence shown here is derived from an EMBL/GenBank/DDBJ whole genome shotgun (WGS) entry which is preliminary data.</text>
</comment>
<name>A0A348WM16_9GAMM</name>
<dbReference type="InterPro" id="IPR050464">
    <property type="entry name" value="Zeta_carotene_desat/Oxidored"/>
</dbReference>
<dbReference type="Gene3D" id="3.30.70.1990">
    <property type="match status" value="1"/>
</dbReference>
<accession>A0A348WM16</accession>
<dbReference type="AlphaFoldDB" id="A0A348WM16"/>
<reference evidence="2 3" key="1">
    <citation type="journal article" date="2018" name="Nat. Biotechnol.">
        <title>A standardized bacterial taxonomy based on genome phylogeny substantially revises the tree of life.</title>
        <authorList>
            <person name="Parks D.H."/>
            <person name="Chuvochina M."/>
            <person name="Waite D.W."/>
            <person name="Rinke C."/>
            <person name="Skarshewski A."/>
            <person name="Chaumeil P.A."/>
            <person name="Hugenholtz P."/>
        </authorList>
    </citation>
    <scope>NUCLEOTIDE SEQUENCE [LARGE SCALE GENOMIC DNA]</scope>
    <source>
        <strain evidence="2">UBA9360</strain>
    </source>
</reference>
<dbReference type="STRING" id="314276.OS145_00435"/>
<evidence type="ECO:0000313" key="3">
    <source>
        <dbReference type="Proteomes" id="UP000262878"/>
    </source>
</evidence>
<dbReference type="PANTHER" id="PTHR42923:SF17">
    <property type="entry name" value="AMINE OXIDASE DOMAIN-CONTAINING PROTEIN"/>
    <property type="match status" value="1"/>
</dbReference>
<proteinExistence type="predicted"/>
<evidence type="ECO:0000313" key="2">
    <source>
        <dbReference type="EMBL" id="HAR55578.1"/>
    </source>
</evidence>
<dbReference type="GO" id="GO:0016491">
    <property type="term" value="F:oxidoreductase activity"/>
    <property type="evidence" value="ECO:0007669"/>
    <property type="project" value="InterPro"/>
</dbReference>
<dbReference type="Gene3D" id="3.50.50.60">
    <property type="entry name" value="FAD/NAD(P)-binding domain"/>
    <property type="match status" value="1"/>
</dbReference>
<evidence type="ECO:0000259" key="1">
    <source>
        <dbReference type="Pfam" id="PF01593"/>
    </source>
</evidence>
<dbReference type="PANTHER" id="PTHR42923">
    <property type="entry name" value="PROTOPORPHYRINOGEN OXIDASE"/>
    <property type="match status" value="1"/>
</dbReference>
<gene>
    <name evidence="2" type="ORF">DCR58_02195</name>
</gene>
<dbReference type="Pfam" id="PF01593">
    <property type="entry name" value="Amino_oxidase"/>
    <property type="match status" value="1"/>
</dbReference>
<dbReference type="InterPro" id="IPR002937">
    <property type="entry name" value="Amino_oxidase"/>
</dbReference>
<feature type="domain" description="Amine oxidase" evidence="1">
    <location>
        <begin position="10"/>
        <end position="408"/>
    </location>
</feature>